<accession>A0A2N5T026</accession>
<dbReference type="EMBL" id="PGCJ01000824">
    <property type="protein sequence ID" value="PLW18818.1"/>
    <property type="molecule type" value="Genomic_DNA"/>
</dbReference>
<gene>
    <name evidence="1" type="ORF">PCANC_06626</name>
    <name evidence="2" type="ORF">PCASD_10295</name>
</gene>
<dbReference type="AlphaFoldDB" id="A0A2N5T026"/>
<proteinExistence type="predicted"/>
<evidence type="ECO:0000313" key="1">
    <source>
        <dbReference type="EMBL" id="PLW18818.1"/>
    </source>
</evidence>
<dbReference type="Proteomes" id="UP000235392">
    <property type="component" value="Unassembled WGS sequence"/>
</dbReference>
<sequence length="569" mass="65104">MAEQVGGSGRAALRSLNSGSERLETGSILSKQVTSRFDDDKVEFDPCAPEYSFDLESGIPEPAVDTAFVRVRKFFKGVGSEIRQFWSKWLPNSIKQKKIYDLNPHKDGAEVPIDPDKSPLKGALKKLGKIPNPVPKIVNVASDGIFARLSKIASNKVSSLVSKIRFRRRPTSIKPTQISPSMTHTLAITDPGPFDIPIKKETYLYELLREKGNLDDEIANYWKSHHQYTHHFQPDAHKMKVGDVEDKMKENFKVLGQILKDAVGEEKSIDEEVGTITKGLHLSLADKYDSQSEAMASLAGMISAYKFKMLTKDQICIKSYLSAEQEYLTRLIGLFGPKNVLSPYVEEDLKTEQSRTMFPLIYYQPTSFFQQVEAIQKELEKLVGLNQDPEFAKLMPSYFQILLESSLEAIGRLERELIYKFGKREAIIVVFEYIEKLDIHQGFMREMNDPSSTHGLLIQLVEPWGYLRQYSKIPLKELPHEDFGILDDGKQILRKQLDERVAPYALTVIKWQLRHAKRVREAQNEIYRILSPEGLKDFANKLKKERLINTDRVEEKWQLTSDAFLPEES</sequence>
<dbReference type="Proteomes" id="UP000235388">
    <property type="component" value="Unassembled WGS sequence"/>
</dbReference>
<protein>
    <submittedName>
        <fullName evidence="1">Uncharacterized protein</fullName>
    </submittedName>
</protein>
<evidence type="ECO:0000313" key="3">
    <source>
        <dbReference type="Proteomes" id="UP000235388"/>
    </source>
</evidence>
<reference evidence="3 4" key="1">
    <citation type="submission" date="2017-11" db="EMBL/GenBank/DDBJ databases">
        <title>De novo assembly and phasing of dikaryotic genomes from two isolates of Puccinia coronata f. sp. avenae, the causal agent of oat crown rust.</title>
        <authorList>
            <person name="Miller M.E."/>
            <person name="Zhang Y."/>
            <person name="Omidvar V."/>
            <person name="Sperschneider J."/>
            <person name="Schwessinger B."/>
            <person name="Raley C."/>
            <person name="Palmer J.M."/>
            <person name="Garnica D."/>
            <person name="Upadhyaya N."/>
            <person name="Rathjen J."/>
            <person name="Taylor J.M."/>
            <person name="Park R.F."/>
            <person name="Dodds P.N."/>
            <person name="Hirsch C.D."/>
            <person name="Kianian S.F."/>
            <person name="Figueroa M."/>
        </authorList>
    </citation>
    <scope>NUCLEOTIDE SEQUENCE [LARGE SCALE GENOMIC DNA]</scope>
    <source>
        <strain evidence="1">12NC29</strain>
        <strain evidence="2">12SD80</strain>
    </source>
</reference>
<dbReference type="EMBL" id="PGCI01000214">
    <property type="protein sequence ID" value="PLW33690.1"/>
    <property type="molecule type" value="Genomic_DNA"/>
</dbReference>
<keyword evidence="3" id="KW-1185">Reference proteome</keyword>
<evidence type="ECO:0000313" key="2">
    <source>
        <dbReference type="EMBL" id="PLW33690.1"/>
    </source>
</evidence>
<name>A0A2N5T026_9BASI</name>
<organism evidence="1 3">
    <name type="scientific">Puccinia coronata f. sp. avenae</name>
    <dbReference type="NCBI Taxonomy" id="200324"/>
    <lineage>
        <taxon>Eukaryota</taxon>
        <taxon>Fungi</taxon>
        <taxon>Dikarya</taxon>
        <taxon>Basidiomycota</taxon>
        <taxon>Pucciniomycotina</taxon>
        <taxon>Pucciniomycetes</taxon>
        <taxon>Pucciniales</taxon>
        <taxon>Pucciniaceae</taxon>
        <taxon>Puccinia</taxon>
    </lineage>
</organism>
<evidence type="ECO:0000313" key="4">
    <source>
        <dbReference type="Proteomes" id="UP000235392"/>
    </source>
</evidence>
<comment type="caution">
    <text evidence="1">The sequence shown here is derived from an EMBL/GenBank/DDBJ whole genome shotgun (WGS) entry which is preliminary data.</text>
</comment>